<dbReference type="PROSITE" id="PS50893">
    <property type="entry name" value="ABC_TRANSPORTER_2"/>
    <property type="match status" value="1"/>
</dbReference>
<dbReference type="CDD" id="cd03257">
    <property type="entry name" value="ABC_NikE_OppD_transporters"/>
    <property type="match status" value="1"/>
</dbReference>
<dbReference type="SMART" id="SM00382">
    <property type="entry name" value="AAA"/>
    <property type="match status" value="1"/>
</dbReference>
<keyword evidence="6 9" id="KW-0067">ATP-binding</keyword>
<keyword evidence="7" id="KW-0472">Membrane</keyword>
<evidence type="ECO:0000256" key="2">
    <source>
        <dbReference type="ARBA" id="ARBA00005417"/>
    </source>
</evidence>
<dbReference type="Pfam" id="PF08352">
    <property type="entry name" value="oligo_HPY"/>
    <property type="match status" value="1"/>
</dbReference>
<dbReference type="SUPFAM" id="SSF52540">
    <property type="entry name" value="P-loop containing nucleoside triphosphate hydrolases"/>
    <property type="match status" value="1"/>
</dbReference>
<reference evidence="9 10" key="1">
    <citation type="submission" date="2020-08" db="EMBL/GenBank/DDBJ databases">
        <title>Sequencing the genomes of 1000 actinobacteria strains.</title>
        <authorList>
            <person name="Klenk H.-P."/>
        </authorList>
    </citation>
    <scope>NUCLEOTIDE SEQUENCE [LARGE SCALE GENOMIC DNA]</scope>
    <source>
        <strain evidence="9 10">DSM 44320</strain>
    </source>
</reference>
<dbReference type="PANTHER" id="PTHR43297">
    <property type="entry name" value="OLIGOPEPTIDE TRANSPORT ATP-BINDING PROTEIN APPD"/>
    <property type="match status" value="1"/>
</dbReference>
<dbReference type="InterPro" id="IPR027417">
    <property type="entry name" value="P-loop_NTPase"/>
</dbReference>
<dbReference type="RefSeq" id="WP_312895296.1">
    <property type="nucleotide sequence ID" value="NZ_BAAAXX010000049.1"/>
</dbReference>
<evidence type="ECO:0000256" key="1">
    <source>
        <dbReference type="ARBA" id="ARBA00004202"/>
    </source>
</evidence>
<evidence type="ECO:0000256" key="6">
    <source>
        <dbReference type="ARBA" id="ARBA00022840"/>
    </source>
</evidence>
<comment type="caution">
    <text evidence="9">The sequence shown here is derived from an EMBL/GenBank/DDBJ whole genome shotgun (WGS) entry which is preliminary data.</text>
</comment>
<dbReference type="InterPro" id="IPR017871">
    <property type="entry name" value="ABC_transporter-like_CS"/>
</dbReference>
<proteinExistence type="inferred from homology"/>
<evidence type="ECO:0000313" key="10">
    <source>
        <dbReference type="Proteomes" id="UP000579945"/>
    </source>
</evidence>
<name>A0A7W5V0I7_9ACTN</name>
<evidence type="ECO:0000256" key="5">
    <source>
        <dbReference type="ARBA" id="ARBA00022741"/>
    </source>
</evidence>
<dbReference type="PANTHER" id="PTHR43297:SF2">
    <property type="entry name" value="DIPEPTIDE TRANSPORT ATP-BINDING PROTEIN DPPD"/>
    <property type="match status" value="1"/>
</dbReference>
<keyword evidence="10" id="KW-1185">Reference proteome</keyword>
<comment type="similarity">
    <text evidence="2">Belongs to the ABC transporter superfamily.</text>
</comment>
<dbReference type="GO" id="GO:0015833">
    <property type="term" value="P:peptide transport"/>
    <property type="evidence" value="ECO:0007669"/>
    <property type="project" value="InterPro"/>
</dbReference>
<dbReference type="FunFam" id="3.40.50.300:FF:000016">
    <property type="entry name" value="Oligopeptide ABC transporter ATP-binding component"/>
    <property type="match status" value="1"/>
</dbReference>
<dbReference type="PROSITE" id="PS00211">
    <property type="entry name" value="ABC_TRANSPORTER_1"/>
    <property type="match status" value="1"/>
</dbReference>
<dbReference type="GO" id="GO:0016887">
    <property type="term" value="F:ATP hydrolysis activity"/>
    <property type="evidence" value="ECO:0007669"/>
    <property type="project" value="InterPro"/>
</dbReference>
<comment type="subcellular location">
    <subcellularLocation>
        <location evidence="1">Cell membrane</location>
        <topology evidence="1">Peripheral membrane protein</topology>
    </subcellularLocation>
</comment>
<dbReference type="InterPro" id="IPR003593">
    <property type="entry name" value="AAA+_ATPase"/>
</dbReference>
<sequence>MLEIDELAVRLPRTARPAIDHISLTVAANETVGLVGESGSGKSLTARAVLGLLPKDAQISGEIRMDGADVLTMSPAGLRRHRTHSAAMIYQDPRAALSPFRRIGDFLAEILREEIGAKAARSRAVELLELVGLSEPERRVRQYPHELSGGMLQRVVIAAALAGEPRLLLADEPTTALDVTTQAEIIGLLRDLRARMRTGMLFITHDLELAATICDRVYVMYAGRIVETGLTRRLFAEPRHPYTSGLLAATPRVSALGTLPPAIPGRPPDLLSAPPGCRFAPRCPHVMDSCTAAAPPLVDGVACVKAEL</sequence>
<dbReference type="GO" id="GO:0005524">
    <property type="term" value="F:ATP binding"/>
    <property type="evidence" value="ECO:0007669"/>
    <property type="project" value="UniProtKB-KW"/>
</dbReference>
<dbReference type="Gene3D" id="3.40.50.300">
    <property type="entry name" value="P-loop containing nucleotide triphosphate hydrolases"/>
    <property type="match status" value="1"/>
</dbReference>
<keyword evidence="3" id="KW-0813">Transport</keyword>
<organism evidence="9 10">
    <name type="scientific">Nonomuraea dietziae</name>
    <dbReference type="NCBI Taxonomy" id="65515"/>
    <lineage>
        <taxon>Bacteria</taxon>
        <taxon>Bacillati</taxon>
        <taxon>Actinomycetota</taxon>
        <taxon>Actinomycetes</taxon>
        <taxon>Streptosporangiales</taxon>
        <taxon>Streptosporangiaceae</taxon>
        <taxon>Nonomuraea</taxon>
    </lineage>
</organism>
<keyword evidence="5" id="KW-0547">Nucleotide-binding</keyword>
<dbReference type="InterPro" id="IPR050388">
    <property type="entry name" value="ABC_Ni/Peptide_Import"/>
</dbReference>
<evidence type="ECO:0000256" key="3">
    <source>
        <dbReference type="ARBA" id="ARBA00022448"/>
    </source>
</evidence>
<evidence type="ECO:0000259" key="8">
    <source>
        <dbReference type="PROSITE" id="PS50893"/>
    </source>
</evidence>
<evidence type="ECO:0000256" key="7">
    <source>
        <dbReference type="ARBA" id="ARBA00023136"/>
    </source>
</evidence>
<dbReference type="NCBIfam" id="TIGR01727">
    <property type="entry name" value="oligo_HPY"/>
    <property type="match status" value="1"/>
</dbReference>
<protein>
    <submittedName>
        <fullName evidence="9">Oligopeptide/dipeptide ABC transporter ATP-binding protein</fullName>
    </submittedName>
</protein>
<keyword evidence="4" id="KW-1003">Cell membrane</keyword>
<dbReference type="Proteomes" id="UP000579945">
    <property type="component" value="Unassembled WGS sequence"/>
</dbReference>
<dbReference type="GO" id="GO:0005886">
    <property type="term" value="C:plasma membrane"/>
    <property type="evidence" value="ECO:0007669"/>
    <property type="project" value="UniProtKB-SubCell"/>
</dbReference>
<dbReference type="GeneID" id="95386873"/>
<feature type="domain" description="ABC transporter" evidence="8">
    <location>
        <begin position="2"/>
        <end position="247"/>
    </location>
</feature>
<dbReference type="AlphaFoldDB" id="A0A7W5V0I7"/>
<dbReference type="InterPro" id="IPR013563">
    <property type="entry name" value="Oligopep_ABC_C"/>
</dbReference>
<evidence type="ECO:0000256" key="4">
    <source>
        <dbReference type="ARBA" id="ARBA00022475"/>
    </source>
</evidence>
<dbReference type="Pfam" id="PF00005">
    <property type="entry name" value="ABC_tran"/>
    <property type="match status" value="1"/>
</dbReference>
<dbReference type="InterPro" id="IPR003439">
    <property type="entry name" value="ABC_transporter-like_ATP-bd"/>
</dbReference>
<accession>A0A7W5V0I7</accession>
<dbReference type="EMBL" id="JACIBV010000001">
    <property type="protein sequence ID" value="MBB3724348.1"/>
    <property type="molecule type" value="Genomic_DNA"/>
</dbReference>
<gene>
    <name evidence="9" type="ORF">FHR33_000208</name>
</gene>
<evidence type="ECO:0000313" key="9">
    <source>
        <dbReference type="EMBL" id="MBB3724348.1"/>
    </source>
</evidence>